<accession>A0A0C9X388</accession>
<dbReference type="Proteomes" id="UP000054477">
    <property type="component" value="Unassembled WGS sequence"/>
</dbReference>
<dbReference type="EMBL" id="KN839072">
    <property type="protein sequence ID" value="KIJ90982.1"/>
    <property type="molecule type" value="Genomic_DNA"/>
</dbReference>
<evidence type="ECO:0000313" key="1">
    <source>
        <dbReference type="EMBL" id="KIJ90982.1"/>
    </source>
</evidence>
<dbReference type="HOGENOM" id="CLU_3014532_0_0_1"/>
<keyword evidence="2" id="KW-1185">Reference proteome</keyword>
<organism evidence="1 2">
    <name type="scientific">Laccaria amethystina LaAM-08-1</name>
    <dbReference type="NCBI Taxonomy" id="1095629"/>
    <lineage>
        <taxon>Eukaryota</taxon>
        <taxon>Fungi</taxon>
        <taxon>Dikarya</taxon>
        <taxon>Basidiomycota</taxon>
        <taxon>Agaricomycotina</taxon>
        <taxon>Agaricomycetes</taxon>
        <taxon>Agaricomycetidae</taxon>
        <taxon>Agaricales</taxon>
        <taxon>Agaricineae</taxon>
        <taxon>Hydnangiaceae</taxon>
        <taxon>Laccaria</taxon>
    </lineage>
</organism>
<name>A0A0C9X388_9AGAR</name>
<gene>
    <name evidence="1" type="ORF">K443DRAFT_686364</name>
</gene>
<protein>
    <submittedName>
        <fullName evidence="1">Uncharacterized protein</fullName>
    </submittedName>
</protein>
<reference evidence="1 2" key="1">
    <citation type="submission" date="2014-04" db="EMBL/GenBank/DDBJ databases">
        <authorList>
            <consortium name="DOE Joint Genome Institute"/>
            <person name="Kuo A."/>
            <person name="Kohler A."/>
            <person name="Nagy L.G."/>
            <person name="Floudas D."/>
            <person name="Copeland A."/>
            <person name="Barry K.W."/>
            <person name="Cichocki N."/>
            <person name="Veneault-Fourrey C."/>
            <person name="LaButti K."/>
            <person name="Lindquist E.A."/>
            <person name="Lipzen A."/>
            <person name="Lundell T."/>
            <person name="Morin E."/>
            <person name="Murat C."/>
            <person name="Sun H."/>
            <person name="Tunlid A."/>
            <person name="Henrissat B."/>
            <person name="Grigoriev I.V."/>
            <person name="Hibbett D.S."/>
            <person name="Martin F."/>
            <person name="Nordberg H.P."/>
            <person name="Cantor M.N."/>
            <person name="Hua S.X."/>
        </authorList>
    </citation>
    <scope>NUCLEOTIDE SEQUENCE [LARGE SCALE GENOMIC DNA]</scope>
    <source>
        <strain evidence="1 2">LaAM-08-1</strain>
    </source>
</reference>
<evidence type="ECO:0000313" key="2">
    <source>
        <dbReference type="Proteomes" id="UP000054477"/>
    </source>
</evidence>
<sequence>LTKPILNTVETRRAMRILSLGLGGGCFHGKDTTGWSVVIVENGDSNERAWSLLLKW</sequence>
<feature type="non-terminal residue" evidence="1">
    <location>
        <position position="1"/>
    </location>
</feature>
<proteinExistence type="predicted"/>
<reference evidence="2" key="2">
    <citation type="submission" date="2015-01" db="EMBL/GenBank/DDBJ databases">
        <title>Evolutionary Origins and Diversification of the Mycorrhizal Mutualists.</title>
        <authorList>
            <consortium name="DOE Joint Genome Institute"/>
            <consortium name="Mycorrhizal Genomics Consortium"/>
            <person name="Kohler A."/>
            <person name="Kuo A."/>
            <person name="Nagy L.G."/>
            <person name="Floudas D."/>
            <person name="Copeland A."/>
            <person name="Barry K.W."/>
            <person name="Cichocki N."/>
            <person name="Veneault-Fourrey C."/>
            <person name="LaButti K."/>
            <person name="Lindquist E.A."/>
            <person name="Lipzen A."/>
            <person name="Lundell T."/>
            <person name="Morin E."/>
            <person name="Murat C."/>
            <person name="Riley R."/>
            <person name="Ohm R."/>
            <person name="Sun H."/>
            <person name="Tunlid A."/>
            <person name="Henrissat B."/>
            <person name="Grigoriev I.V."/>
            <person name="Hibbett D.S."/>
            <person name="Martin F."/>
        </authorList>
    </citation>
    <scope>NUCLEOTIDE SEQUENCE [LARGE SCALE GENOMIC DNA]</scope>
    <source>
        <strain evidence="2">LaAM-08-1</strain>
    </source>
</reference>
<dbReference type="AlphaFoldDB" id="A0A0C9X388"/>